<evidence type="ECO:0000313" key="2">
    <source>
        <dbReference type="EMBL" id="ODP28334.1"/>
    </source>
</evidence>
<feature type="domain" description="TerD" evidence="1">
    <location>
        <begin position="1"/>
        <end position="176"/>
    </location>
</feature>
<keyword evidence="3" id="KW-1185">Reference proteome</keyword>
<dbReference type="InterPro" id="IPR051324">
    <property type="entry name" value="Stress/Tellurium_Resist"/>
</dbReference>
<dbReference type="RefSeq" id="WP_069327741.1">
    <property type="nucleotide sequence ID" value="NZ_MDER01000039.1"/>
</dbReference>
<dbReference type="Proteomes" id="UP000094578">
    <property type="component" value="Unassembled WGS sequence"/>
</dbReference>
<evidence type="ECO:0000313" key="3">
    <source>
        <dbReference type="Proteomes" id="UP000094578"/>
    </source>
</evidence>
<comment type="caution">
    <text evidence="2">The sequence shown here is derived from an EMBL/GenBank/DDBJ whole genome shotgun (WGS) entry which is preliminary data.</text>
</comment>
<dbReference type="CDD" id="cd06974">
    <property type="entry name" value="TerD_like"/>
    <property type="match status" value="2"/>
</dbReference>
<sequence length="390" mass="43142">MNITKGQKVDITKGRQLSSIAIGLNWTTAQANLDINASAFLLNSAGVCTQDEDMIFYNQQSSRQHAVTHSDQSPPDREMIQITPSLVPSNISKIAITLTIHEEGDHHQSFQHVQQVNCRIYDPVTNEELITFAFGEGLSSETAIVVGEVYVHNGEWKFNAISSGFNGGLSALVQNFGLSVDDDVSTPDPIPEVTPPVTVAPVSLMKIELKKKESINIQKSPTITATLEWETKKDLDLYCFYVTQANQVGKVYYRNLGSTHETPYITLDGDALTHGKETIQIHRPDALKYVLFAAYSAVSNGTGSFKSMKVRAVVDNNQGQVITSPLHEKNNYAYWVAIAHIDFTANDATSISHVEQYSGRGVEASPWLYEDGTFKMDAGPEEFKDNEDYK</sequence>
<dbReference type="Pfam" id="PF02342">
    <property type="entry name" value="TerD"/>
    <property type="match status" value="1"/>
</dbReference>
<dbReference type="Gene3D" id="2.60.60.30">
    <property type="entry name" value="sav2460 like domains"/>
    <property type="match status" value="2"/>
</dbReference>
<protein>
    <submittedName>
        <fullName evidence="2">Tellurium resistance protein TerD</fullName>
    </submittedName>
</protein>
<dbReference type="PANTHER" id="PTHR32097">
    <property type="entry name" value="CAMP-BINDING PROTEIN 1-RELATED"/>
    <property type="match status" value="1"/>
</dbReference>
<organism evidence="2 3">
    <name type="scientific">Paenibacillus nuruki</name>
    <dbReference type="NCBI Taxonomy" id="1886670"/>
    <lineage>
        <taxon>Bacteria</taxon>
        <taxon>Bacillati</taxon>
        <taxon>Bacillota</taxon>
        <taxon>Bacilli</taxon>
        <taxon>Bacillales</taxon>
        <taxon>Paenibacillaceae</taxon>
        <taxon>Paenibacillus</taxon>
    </lineage>
</organism>
<accession>A0A1E3L3T0</accession>
<dbReference type="EMBL" id="MDER01000039">
    <property type="protein sequence ID" value="ODP28334.1"/>
    <property type="molecule type" value="Genomic_DNA"/>
</dbReference>
<dbReference type="InterPro" id="IPR003325">
    <property type="entry name" value="TerD"/>
</dbReference>
<dbReference type="PANTHER" id="PTHR32097:SF17">
    <property type="entry name" value="CAMP-BINDING PROTEIN 1-RELATED"/>
    <property type="match status" value="1"/>
</dbReference>
<dbReference type="STRING" id="1886670.PTI45_02324"/>
<name>A0A1E3L3T0_9BACL</name>
<dbReference type="AlphaFoldDB" id="A0A1E3L3T0"/>
<evidence type="ECO:0000259" key="1">
    <source>
        <dbReference type="Pfam" id="PF02342"/>
    </source>
</evidence>
<proteinExistence type="predicted"/>
<gene>
    <name evidence="2" type="ORF">PTI45_02324</name>
</gene>
<reference evidence="2 3" key="1">
    <citation type="submission" date="2016-08" db="EMBL/GenBank/DDBJ databases">
        <title>Genome sequencing of Paenibacillus sp. TI45-13ar, isolated from Korean traditional nuruk.</title>
        <authorList>
            <person name="Kim S.-J."/>
        </authorList>
    </citation>
    <scope>NUCLEOTIDE SEQUENCE [LARGE SCALE GENOMIC DNA]</scope>
    <source>
        <strain evidence="2 3">TI45-13ar</strain>
    </source>
</reference>